<keyword evidence="2" id="KW-0808">Transferase</keyword>
<reference evidence="2 3" key="1">
    <citation type="submission" date="2022-07" db="EMBL/GenBank/DDBJ databases">
        <title>Novel species in genus cellulomonas.</title>
        <authorList>
            <person name="Ye L."/>
        </authorList>
    </citation>
    <scope>NUCLEOTIDE SEQUENCE [LARGE SCALE GENOMIC DNA]</scope>
    <source>
        <strain evidence="3">zg-Y908</strain>
    </source>
</reference>
<dbReference type="Pfam" id="PF04230">
    <property type="entry name" value="PS_pyruv_trans"/>
    <property type="match status" value="1"/>
</dbReference>
<dbReference type="Proteomes" id="UP001317322">
    <property type="component" value="Chromosome"/>
</dbReference>
<dbReference type="GO" id="GO:0016740">
    <property type="term" value="F:transferase activity"/>
    <property type="evidence" value="ECO:0007669"/>
    <property type="project" value="UniProtKB-KW"/>
</dbReference>
<organism evidence="2 3">
    <name type="scientific">Cellulomonas wangsupingiae</name>
    <dbReference type="NCBI Taxonomy" id="2968085"/>
    <lineage>
        <taxon>Bacteria</taxon>
        <taxon>Bacillati</taxon>
        <taxon>Actinomycetota</taxon>
        <taxon>Actinomycetes</taxon>
        <taxon>Micrococcales</taxon>
        <taxon>Cellulomonadaceae</taxon>
        <taxon>Cellulomonas</taxon>
    </lineage>
</organism>
<evidence type="ECO:0000313" key="2">
    <source>
        <dbReference type="EMBL" id="UUI66015.1"/>
    </source>
</evidence>
<dbReference type="InterPro" id="IPR007345">
    <property type="entry name" value="Polysacch_pyruvyl_Trfase"/>
</dbReference>
<dbReference type="RefSeq" id="WP_227564132.1">
    <property type="nucleotide sequence ID" value="NZ_CP101989.1"/>
</dbReference>
<evidence type="ECO:0000313" key="3">
    <source>
        <dbReference type="Proteomes" id="UP001317322"/>
    </source>
</evidence>
<dbReference type="PANTHER" id="PTHR36836:SF1">
    <property type="entry name" value="COLANIC ACID BIOSYNTHESIS PROTEIN WCAK"/>
    <property type="match status" value="1"/>
</dbReference>
<proteinExistence type="predicted"/>
<gene>
    <name evidence="2" type="ORF">NP075_04600</name>
</gene>
<dbReference type="EMBL" id="CP101989">
    <property type="protein sequence ID" value="UUI66015.1"/>
    <property type="molecule type" value="Genomic_DNA"/>
</dbReference>
<accession>A0ABY5K7V3</accession>
<dbReference type="PANTHER" id="PTHR36836">
    <property type="entry name" value="COLANIC ACID BIOSYNTHESIS PROTEIN WCAK"/>
    <property type="match status" value="1"/>
</dbReference>
<evidence type="ECO:0000259" key="1">
    <source>
        <dbReference type="Pfam" id="PF04230"/>
    </source>
</evidence>
<protein>
    <submittedName>
        <fullName evidence="2">Polysaccharide pyruvyl transferase family protein</fullName>
    </submittedName>
</protein>
<feature type="domain" description="Polysaccharide pyruvyl transferase" evidence="1">
    <location>
        <begin position="14"/>
        <end position="296"/>
    </location>
</feature>
<sequence length="358" mass="38207">MRVLTLWADDRSSNLGVRALARGTAALVERAHPGAEVVAVHYGGSTAPTPVGDWRRLLRARLDPREPLIDWLRGFDLAVDTRAGDSFADIYGTRRLVTQSLLAELTVEAGTPVVLGPQTIGPFGSRRGRALGRWSLRRASCVMARDTVSAAYAERLGHPVDVVSTDVVFALPRPRVARTRDVVLNVSGLLWAPNPHVDHAAYRATVLAVARGLLSSGRRVALLAHVLDSPVADNDVPAVHQVAAVLDQPDVEVVVPTGLDDVREVTASAALVVGSRMHACLNGLSTGTPAVPLAYSRKFDPLLADLGWPHTIDLRRSSDPAAETLALAEKDLTNDVASVLERADELLAPAVAAVRDLP</sequence>
<keyword evidence="3" id="KW-1185">Reference proteome</keyword>
<name>A0ABY5K7V3_9CELL</name>